<keyword evidence="2" id="KW-1185">Reference proteome</keyword>
<reference evidence="1 2" key="1">
    <citation type="journal article" date="2020" name="Phytopathology">
        <title>Genome Sequence Resources of Colletotrichum truncatum, C. plurivorum, C. musicola, and C. sojae: Four Species Pathogenic to Soybean (Glycine max).</title>
        <authorList>
            <person name="Rogerio F."/>
            <person name="Boufleur T.R."/>
            <person name="Ciampi-Guillardi M."/>
            <person name="Sukno S.A."/>
            <person name="Thon M.R."/>
            <person name="Massola Junior N.S."/>
            <person name="Baroncelli R."/>
        </authorList>
    </citation>
    <scope>NUCLEOTIDE SEQUENCE [LARGE SCALE GENOMIC DNA]</scope>
    <source>
        <strain evidence="1 2">CMES1059</strain>
    </source>
</reference>
<organism evidence="1 2">
    <name type="scientific">Colletotrichum truncatum</name>
    <name type="common">Anthracnose fungus</name>
    <name type="synonym">Colletotrichum capsici</name>
    <dbReference type="NCBI Taxonomy" id="5467"/>
    <lineage>
        <taxon>Eukaryota</taxon>
        <taxon>Fungi</taxon>
        <taxon>Dikarya</taxon>
        <taxon>Ascomycota</taxon>
        <taxon>Pezizomycotina</taxon>
        <taxon>Sordariomycetes</taxon>
        <taxon>Hypocreomycetidae</taxon>
        <taxon>Glomerellales</taxon>
        <taxon>Glomerellaceae</taxon>
        <taxon>Colletotrichum</taxon>
        <taxon>Colletotrichum truncatum species complex</taxon>
    </lineage>
</organism>
<proteinExistence type="predicted"/>
<dbReference type="EMBL" id="VUJX02000010">
    <property type="protein sequence ID" value="KAL0931425.1"/>
    <property type="molecule type" value="Genomic_DNA"/>
</dbReference>
<comment type="caution">
    <text evidence="1">The sequence shown here is derived from an EMBL/GenBank/DDBJ whole genome shotgun (WGS) entry which is preliminary data.</text>
</comment>
<dbReference type="Proteomes" id="UP000805649">
    <property type="component" value="Unassembled WGS sequence"/>
</dbReference>
<protein>
    <submittedName>
        <fullName evidence="1">Ethyl tert-butyl ether degradation</fullName>
    </submittedName>
</protein>
<evidence type="ECO:0000313" key="2">
    <source>
        <dbReference type="Proteomes" id="UP000805649"/>
    </source>
</evidence>
<accession>A0ACC3YHT3</accession>
<evidence type="ECO:0000313" key="1">
    <source>
        <dbReference type="EMBL" id="KAL0931425.1"/>
    </source>
</evidence>
<name>A0ACC3YHT3_COLTU</name>
<sequence length="109" mass="12041">MAVTVSVLYPNEPDAKYDVDYYVNKHMPLAGSTWKDFGVKSWSVIKYAPGPDGTEPKYAFAGVLQWDSLENVKKALAAPETAKVMQDVPNYSNKQPVFLIGDEVKAVTV</sequence>
<gene>
    <name evidence="1" type="ORF">CTRU02_214160</name>
</gene>